<comment type="caution">
    <text evidence="3">The sequence shown here is derived from an EMBL/GenBank/DDBJ whole genome shotgun (WGS) entry which is preliminary data.</text>
</comment>
<feature type="region of interest" description="Disordered" evidence="1">
    <location>
        <begin position="113"/>
        <end position="150"/>
    </location>
</feature>
<evidence type="ECO:0000259" key="2">
    <source>
        <dbReference type="Pfam" id="PF14420"/>
    </source>
</evidence>
<dbReference type="PANTHER" id="PTHR38788:SF3">
    <property type="entry name" value="CLR5 DOMAIN-CONTAINING PROTEIN"/>
    <property type="match status" value="1"/>
</dbReference>
<feature type="domain" description="Clr5" evidence="2">
    <location>
        <begin position="13"/>
        <end position="66"/>
    </location>
</feature>
<evidence type="ECO:0000313" key="4">
    <source>
        <dbReference type="Proteomes" id="UP000326924"/>
    </source>
</evidence>
<keyword evidence="4" id="KW-1185">Reference proteome</keyword>
<gene>
    <name evidence="3" type="ORF">FN846DRAFT_1021398</name>
</gene>
<dbReference type="EMBL" id="VXIS01000086">
    <property type="protein sequence ID" value="KAA8906727.1"/>
    <property type="molecule type" value="Genomic_DNA"/>
</dbReference>
<dbReference type="InterPro" id="IPR025676">
    <property type="entry name" value="Clr5_dom"/>
</dbReference>
<dbReference type="OrthoDB" id="539213at2759"/>
<evidence type="ECO:0000256" key="1">
    <source>
        <dbReference type="SAM" id="MobiDB-lite"/>
    </source>
</evidence>
<dbReference type="AlphaFoldDB" id="A0A5J5EYN4"/>
<protein>
    <submittedName>
        <fullName evidence="3">Clr5 domain-containing protein</fullName>
    </submittedName>
</protein>
<sequence>MAPSISSKSFEHSPEEWEVQKGTIKQLYIVEGLTLPKLKSRMEKEHKFSATDAQYKRKFGEWKFQKNIPRQKMEKIIRSKMHRKKKYNKGSVFSFNQQTIEEERLCRAAARREGALARETSETPSLPSDVECATPSPPPEPPQNTQPLLDDQQRDNLVERDMMPGDHFNVSNEEQSADRVETELRLRPWSVYRKSAIPTSPFEIPGLFTFGSSESQSEIMAPPLQKSIRNLSVPSRNVDGSNQVPPAGRSHTVESRALWLVTDTLGATSRGQIPNAAWQTASESGSTRSLDWPSEKSMSIDSRWRALEYLDRDVGPVSMYLSACHHPLHNAVGEHWQLRCIGGVWSDPSMNG</sequence>
<accession>A0A5J5EYN4</accession>
<dbReference type="InParanoid" id="A0A5J5EYN4"/>
<dbReference type="Proteomes" id="UP000326924">
    <property type="component" value="Unassembled WGS sequence"/>
</dbReference>
<proteinExistence type="predicted"/>
<evidence type="ECO:0000313" key="3">
    <source>
        <dbReference type="EMBL" id="KAA8906727.1"/>
    </source>
</evidence>
<dbReference type="PANTHER" id="PTHR38788">
    <property type="entry name" value="CLR5 DOMAIN-CONTAINING PROTEIN"/>
    <property type="match status" value="1"/>
</dbReference>
<organism evidence="3 4">
    <name type="scientific">Sphaerosporella brunnea</name>
    <dbReference type="NCBI Taxonomy" id="1250544"/>
    <lineage>
        <taxon>Eukaryota</taxon>
        <taxon>Fungi</taxon>
        <taxon>Dikarya</taxon>
        <taxon>Ascomycota</taxon>
        <taxon>Pezizomycotina</taxon>
        <taxon>Pezizomycetes</taxon>
        <taxon>Pezizales</taxon>
        <taxon>Pyronemataceae</taxon>
        <taxon>Sphaerosporella</taxon>
    </lineage>
</organism>
<reference evidence="3 4" key="1">
    <citation type="submission" date="2019-09" db="EMBL/GenBank/DDBJ databases">
        <title>Draft genome of the ectomycorrhizal ascomycete Sphaerosporella brunnea.</title>
        <authorList>
            <consortium name="DOE Joint Genome Institute"/>
            <person name="Benucci G.M."/>
            <person name="Marozzi G."/>
            <person name="Antonielli L."/>
            <person name="Sanchez S."/>
            <person name="Marco P."/>
            <person name="Wang X."/>
            <person name="Falini L.B."/>
            <person name="Barry K."/>
            <person name="Haridas S."/>
            <person name="Lipzen A."/>
            <person name="Labutti K."/>
            <person name="Grigoriev I.V."/>
            <person name="Murat C."/>
            <person name="Martin F."/>
            <person name="Albertini E."/>
            <person name="Donnini D."/>
            <person name="Bonito G."/>
        </authorList>
    </citation>
    <scope>NUCLEOTIDE SEQUENCE [LARGE SCALE GENOMIC DNA]</scope>
    <source>
        <strain evidence="3 4">Sb_GMNB300</strain>
    </source>
</reference>
<name>A0A5J5EYN4_9PEZI</name>
<dbReference type="Pfam" id="PF14420">
    <property type="entry name" value="Clr5"/>
    <property type="match status" value="1"/>
</dbReference>
<feature type="compositionally biased region" description="Pro residues" evidence="1">
    <location>
        <begin position="135"/>
        <end position="144"/>
    </location>
</feature>